<dbReference type="EMBL" id="SLUI01000001">
    <property type="protein sequence ID" value="TCL39815.1"/>
    <property type="molecule type" value="Genomic_DNA"/>
</dbReference>
<reference evidence="2 3" key="1">
    <citation type="submission" date="2019-03" db="EMBL/GenBank/DDBJ databases">
        <title>Genomic Encyclopedia of Type Strains, Phase IV (KMG-IV): sequencing the most valuable type-strain genomes for metagenomic binning, comparative biology and taxonomic classification.</title>
        <authorList>
            <person name="Goeker M."/>
        </authorList>
    </citation>
    <scope>NUCLEOTIDE SEQUENCE [LARGE SCALE GENOMIC DNA]</scope>
    <source>
        <strain evidence="2 3">DSM 15969</strain>
    </source>
</reference>
<protein>
    <submittedName>
        <fullName evidence="2">Uncharacterized protein</fullName>
    </submittedName>
</protein>
<comment type="caution">
    <text evidence="2">The sequence shown here is derived from an EMBL/GenBank/DDBJ whole genome shotgun (WGS) entry which is preliminary data.</text>
</comment>
<proteinExistence type="predicted"/>
<gene>
    <name evidence="2" type="ORF">EV210_10110</name>
</gene>
<dbReference type="SUPFAM" id="SSF48403">
    <property type="entry name" value="Ankyrin repeat"/>
    <property type="match status" value="1"/>
</dbReference>
<keyword evidence="1" id="KW-0040">ANK repeat</keyword>
<accession>A0A4R1QA65</accession>
<dbReference type="InterPro" id="IPR036770">
    <property type="entry name" value="Ankyrin_rpt-contain_sf"/>
</dbReference>
<dbReference type="RefSeq" id="WP_132073749.1">
    <property type="nucleotide sequence ID" value="NZ_SLUI01000001.1"/>
</dbReference>
<dbReference type="Proteomes" id="UP000295063">
    <property type="component" value="Unassembled WGS sequence"/>
</dbReference>
<evidence type="ECO:0000256" key="1">
    <source>
        <dbReference type="PROSITE-ProRule" id="PRU00023"/>
    </source>
</evidence>
<dbReference type="AlphaFoldDB" id="A0A4R1QA65"/>
<evidence type="ECO:0000313" key="2">
    <source>
        <dbReference type="EMBL" id="TCL39815.1"/>
    </source>
</evidence>
<keyword evidence="3" id="KW-1185">Reference proteome</keyword>
<dbReference type="PROSITE" id="PS50088">
    <property type="entry name" value="ANK_REPEAT"/>
    <property type="match status" value="1"/>
</dbReference>
<sequence length="361" mass="42749">MTDQHQSHSQDPWRKRLGIAYPWDNLDCQIFPMWMERVMFRRRERNKSYWRRVYGEQCQTEEALSANPVKAVLEQDFQCIRMLAGHNRFPMEQPVLEGGTPLQYAVRHKDGELVRLLLSLGAQVLEGYRPGESPLELAGELEEEHLLRLLLEALTTDLALEQGMIPPEFGWGEWDNMGQEPLFYHYSSYRNETIPQKLFVKQEEKPDAIKLFLVIGIEDPEENRKCFFEVLRSKLAPFGYQVWKSFLAYDEEGGASIEITRYTLFKAEDKWLAYAHMFFYDESMEQHINTLREWDVRYGVLLEGLDFECLLMTFVHMPKDRESFWEEAIRSFPRTDDLDQQDAARRKRNFLEKGILELLLL</sequence>
<feature type="repeat" description="ANK" evidence="1">
    <location>
        <begin position="97"/>
        <end position="124"/>
    </location>
</feature>
<dbReference type="InterPro" id="IPR002110">
    <property type="entry name" value="Ankyrin_rpt"/>
</dbReference>
<organism evidence="2 3">
    <name type="scientific">Anaerospora hongkongensis</name>
    <dbReference type="NCBI Taxonomy" id="244830"/>
    <lineage>
        <taxon>Bacteria</taxon>
        <taxon>Bacillati</taxon>
        <taxon>Bacillota</taxon>
        <taxon>Negativicutes</taxon>
        <taxon>Selenomonadales</taxon>
        <taxon>Sporomusaceae</taxon>
        <taxon>Anaerospora</taxon>
    </lineage>
</organism>
<dbReference type="Gene3D" id="1.25.40.20">
    <property type="entry name" value="Ankyrin repeat-containing domain"/>
    <property type="match status" value="1"/>
</dbReference>
<evidence type="ECO:0000313" key="3">
    <source>
        <dbReference type="Proteomes" id="UP000295063"/>
    </source>
</evidence>
<name>A0A4R1QA65_9FIRM</name>
<dbReference type="PROSITE" id="PS50297">
    <property type="entry name" value="ANK_REP_REGION"/>
    <property type="match status" value="1"/>
</dbReference>